<dbReference type="NCBIfam" id="NF003742">
    <property type="entry name" value="PRK05339.1"/>
    <property type="match status" value="1"/>
</dbReference>
<dbReference type="AlphaFoldDB" id="A0A0I9WR21"/>
<dbReference type="GO" id="GO:0016776">
    <property type="term" value="F:phosphotransferase activity, phosphate group as acceptor"/>
    <property type="evidence" value="ECO:0007669"/>
    <property type="project" value="UniProtKB-UniRule"/>
</dbReference>
<dbReference type="Pfam" id="PF03618">
    <property type="entry name" value="Kinase-PPPase"/>
    <property type="match status" value="1"/>
</dbReference>
<gene>
    <name evidence="7" type="ORF">B5E88_06740</name>
    <name evidence="6" type="ORF">P7H47_11080</name>
</gene>
<comment type="similarity">
    <text evidence="5">Belongs to the pyruvate, phosphate/water dikinase regulatory protein family. PDRP subfamily.</text>
</comment>
<evidence type="ECO:0000256" key="5">
    <source>
        <dbReference type="HAMAP-Rule" id="MF_00921"/>
    </source>
</evidence>
<accession>A0A0I9WR21</accession>
<dbReference type="PANTHER" id="PTHR31756:SF3">
    <property type="entry name" value="PYRUVATE, PHOSPHATE DIKINASE REGULATORY PROTEIN 1, CHLOROPLASTIC"/>
    <property type="match status" value="1"/>
</dbReference>
<comment type="function">
    <text evidence="5">Bifunctional serine/threonine kinase and phosphorylase involved in the regulation of the pyruvate, phosphate dikinase (PPDK) by catalyzing its phosphorylation/dephosphorylation.</text>
</comment>
<dbReference type="InterPro" id="IPR005177">
    <property type="entry name" value="Kinase-pyrophosphorylase"/>
</dbReference>
<reference evidence="7" key="2">
    <citation type="journal article" date="2018" name="BMC Genomics">
        <title>Whole genome sequencing and function prediction of 133 gut anaerobes isolated from chicken caecum in pure cultures.</title>
        <authorList>
            <person name="Medvecky M."/>
            <person name="Cejkova D."/>
            <person name="Polansky O."/>
            <person name="Karasova D."/>
            <person name="Kubasova T."/>
            <person name="Cizek A."/>
            <person name="Rychlik I."/>
        </authorList>
    </citation>
    <scope>NUCLEOTIDE SEQUENCE</scope>
    <source>
        <strain evidence="7">An144</strain>
    </source>
</reference>
<evidence type="ECO:0000256" key="2">
    <source>
        <dbReference type="ARBA" id="ARBA00022679"/>
    </source>
</evidence>
<dbReference type="PANTHER" id="PTHR31756">
    <property type="entry name" value="PYRUVATE, PHOSPHATE DIKINASE REGULATORY PROTEIN 1, CHLOROPLASTIC"/>
    <property type="match status" value="1"/>
</dbReference>
<protein>
    <recommendedName>
        <fullName evidence="5">Putative pyruvate, phosphate dikinase regulatory protein</fullName>
        <shortName evidence="5">PPDK regulatory protein</shortName>
        <ecNumber evidence="5">2.7.11.32</ecNumber>
        <ecNumber evidence="5">2.7.4.27</ecNumber>
    </recommendedName>
</protein>
<dbReference type="GO" id="GO:0004674">
    <property type="term" value="F:protein serine/threonine kinase activity"/>
    <property type="evidence" value="ECO:0007669"/>
    <property type="project" value="UniProtKB-UniRule"/>
</dbReference>
<reference evidence="6" key="3">
    <citation type="submission" date="2023-03" db="EMBL/GenBank/DDBJ databases">
        <authorList>
            <person name="Shen W."/>
            <person name="Cai J."/>
        </authorList>
    </citation>
    <scope>NUCLEOTIDE SEQUENCE</scope>
    <source>
        <strain evidence="6">B245-2</strain>
    </source>
</reference>
<comment type="catalytic activity">
    <reaction evidence="5">
        <text>N(tele)-phospho-L-histidyl/L-threonyl-[pyruvate, phosphate dikinase] + ADP = N(tele)-phospho-L-histidyl/O-phospho-L-threonyl-[pyruvate, phosphate dikinase] + AMP + H(+)</text>
        <dbReference type="Rhea" id="RHEA:43692"/>
        <dbReference type="Rhea" id="RHEA-COMP:10650"/>
        <dbReference type="Rhea" id="RHEA-COMP:10651"/>
        <dbReference type="ChEBI" id="CHEBI:15378"/>
        <dbReference type="ChEBI" id="CHEBI:30013"/>
        <dbReference type="ChEBI" id="CHEBI:61977"/>
        <dbReference type="ChEBI" id="CHEBI:83586"/>
        <dbReference type="ChEBI" id="CHEBI:456215"/>
        <dbReference type="ChEBI" id="CHEBI:456216"/>
        <dbReference type="EC" id="2.7.11.32"/>
    </reaction>
</comment>
<keyword evidence="4 5" id="KW-0418">Kinase</keyword>
<evidence type="ECO:0000313" key="7">
    <source>
        <dbReference type="EMBL" id="OUQ10242.1"/>
    </source>
</evidence>
<keyword evidence="2 5" id="KW-0808">Transferase</keyword>
<keyword evidence="3 5" id="KW-0547">Nucleotide-binding</keyword>
<evidence type="ECO:0000313" key="6">
    <source>
        <dbReference type="EMBL" id="MDT2797780.1"/>
    </source>
</evidence>
<dbReference type="GO" id="GO:0043531">
    <property type="term" value="F:ADP binding"/>
    <property type="evidence" value="ECO:0007669"/>
    <property type="project" value="UniProtKB-UniRule"/>
</dbReference>
<organism evidence="7 8">
    <name type="scientific">Enterococcus cecorum</name>
    <dbReference type="NCBI Taxonomy" id="44008"/>
    <lineage>
        <taxon>Bacteria</taxon>
        <taxon>Bacillati</taxon>
        <taxon>Bacillota</taxon>
        <taxon>Bacilli</taxon>
        <taxon>Lactobacillales</taxon>
        <taxon>Enterococcaceae</taxon>
        <taxon>Enterococcus</taxon>
    </lineage>
</organism>
<sequence>MTKKVTIYTISDSIGETSQKLLSAVLVQYPDLEVANNYRFPFVNSEEHLLSILRDAVHDKAIVVSTLVNAELAQAARHFAQRTSISYIDLMHPFFEAIHSKTGIDPIQKPGTVHTLNSDYFNRISAIEFAVKYDDGKDPHGFIDADVVLLGISRTSKTPLSMYLANKAIKAANLPLIPEVPVPEIIATLPKEKMFGLTCAPEALVKIRQNRLQALGLNQDANYCDIDRIKAEIKYANDLFEKLGIPVLDVTEKSIEETAFTIMDQL</sequence>
<comment type="caution">
    <text evidence="7">The sequence shown here is derived from an EMBL/GenBank/DDBJ whole genome shotgun (WGS) entry which is preliminary data.</text>
</comment>
<name>A0A0I9WR21_9ENTE</name>
<dbReference type="EC" id="2.7.4.27" evidence="5"/>
<evidence type="ECO:0000256" key="1">
    <source>
        <dbReference type="ARBA" id="ARBA00022527"/>
    </source>
</evidence>
<proteinExistence type="inferred from homology"/>
<evidence type="ECO:0000256" key="4">
    <source>
        <dbReference type="ARBA" id="ARBA00022777"/>
    </source>
</evidence>
<dbReference type="GO" id="GO:0005524">
    <property type="term" value="F:ATP binding"/>
    <property type="evidence" value="ECO:0007669"/>
    <property type="project" value="InterPro"/>
</dbReference>
<evidence type="ECO:0000313" key="8">
    <source>
        <dbReference type="Proteomes" id="UP000196074"/>
    </source>
</evidence>
<dbReference type="Proteomes" id="UP001255696">
    <property type="component" value="Unassembled WGS sequence"/>
</dbReference>
<dbReference type="RefSeq" id="WP_047338793.1">
    <property type="nucleotide sequence ID" value="NZ_AP035890.1"/>
</dbReference>
<dbReference type="EMBL" id="NFLC01000011">
    <property type="protein sequence ID" value="OUQ10242.1"/>
    <property type="molecule type" value="Genomic_DNA"/>
</dbReference>
<keyword evidence="1 5" id="KW-0723">Serine/threonine-protein kinase</keyword>
<dbReference type="HAMAP" id="MF_00921">
    <property type="entry name" value="PDRP"/>
    <property type="match status" value="1"/>
</dbReference>
<comment type="catalytic activity">
    <reaction evidence="5">
        <text>N(tele)-phospho-L-histidyl/O-phospho-L-threonyl-[pyruvate, phosphate dikinase] + phosphate + H(+) = N(tele)-phospho-L-histidyl/L-threonyl-[pyruvate, phosphate dikinase] + diphosphate</text>
        <dbReference type="Rhea" id="RHEA:43696"/>
        <dbReference type="Rhea" id="RHEA-COMP:10650"/>
        <dbReference type="Rhea" id="RHEA-COMP:10651"/>
        <dbReference type="ChEBI" id="CHEBI:15378"/>
        <dbReference type="ChEBI" id="CHEBI:30013"/>
        <dbReference type="ChEBI" id="CHEBI:33019"/>
        <dbReference type="ChEBI" id="CHEBI:43474"/>
        <dbReference type="ChEBI" id="CHEBI:61977"/>
        <dbReference type="ChEBI" id="CHEBI:83586"/>
        <dbReference type="EC" id="2.7.4.27"/>
    </reaction>
</comment>
<dbReference type="EMBL" id="JARQBI010000042">
    <property type="protein sequence ID" value="MDT2797780.1"/>
    <property type="molecule type" value="Genomic_DNA"/>
</dbReference>
<keyword evidence="7" id="KW-0670">Pyruvate</keyword>
<dbReference type="Proteomes" id="UP000196074">
    <property type="component" value="Unassembled WGS sequence"/>
</dbReference>
<evidence type="ECO:0000256" key="3">
    <source>
        <dbReference type="ARBA" id="ARBA00022741"/>
    </source>
</evidence>
<reference evidence="8" key="1">
    <citation type="submission" date="2017-04" db="EMBL/GenBank/DDBJ databases">
        <title>Function of individual gut microbiota members based on whole genome sequencing of pure cultures obtained from chicken caecum.</title>
        <authorList>
            <person name="Medvecky M."/>
            <person name="Cejkova D."/>
            <person name="Polansky O."/>
            <person name="Karasova D."/>
            <person name="Kubasova T."/>
            <person name="Cizek A."/>
            <person name="Rychlik I."/>
        </authorList>
    </citation>
    <scope>NUCLEOTIDE SEQUENCE [LARGE SCALE GENOMIC DNA]</scope>
    <source>
        <strain evidence="8">An144</strain>
    </source>
</reference>
<dbReference type="InterPro" id="IPR026565">
    <property type="entry name" value="PPDK_reg"/>
</dbReference>
<dbReference type="EC" id="2.7.11.32" evidence="5"/>
<feature type="binding site" evidence="5">
    <location>
        <begin position="151"/>
        <end position="158"/>
    </location>
    <ligand>
        <name>ADP</name>
        <dbReference type="ChEBI" id="CHEBI:456216"/>
    </ligand>
</feature>